<dbReference type="AlphaFoldDB" id="A0A8H7ZJF8"/>
<dbReference type="Gene3D" id="2.60.40.10">
    <property type="entry name" value="Immunoglobulins"/>
    <property type="match status" value="1"/>
</dbReference>
<feature type="active site" description="Nucleophile" evidence="11">
    <location>
        <position position="340"/>
    </location>
</feature>
<keyword evidence="6" id="KW-0328">Glycosyltransferase</keyword>
<dbReference type="GeneID" id="93650466"/>
<comment type="caution">
    <text evidence="13">The sequence shown here is derived from an EMBL/GenBank/DDBJ whole genome shotgun (WGS) entry which is preliminary data.</text>
</comment>
<dbReference type="SUPFAM" id="SSF51445">
    <property type="entry name" value="(Trans)glycosidases"/>
    <property type="match status" value="1"/>
</dbReference>
<dbReference type="InterPro" id="IPR006048">
    <property type="entry name" value="A-amylase/branching_C"/>
</dbReference>
<dbReference type="GO" id="GO:0005737">
    <property type="term" value="C:cytoplasm"/>
    <property type="evidence" value="ECO:0007669"/>
    <property type="project" value="TreeGrafter"/>
</dbReference>
<comment type="pathway">
    <text evidence="2">Glycan biosynthesis; glycogen biosynthesis.</text>
</comment>
<feature type="active site" description="Proton donor" evidence="11">
    <location>
        <position position="400"/>
    </location>
</feature>
<dbReference type="GO" id="GO:0005978">
    <property type="term" value="P:glycogen biosynthetic process"/>
    <property type="evidence" value="ECO:0007669"/>
    <property type="project" value="UniProtKB-UniPathway"/>
</dbReference>
<dbReference type="EMBL" id="JAEOAQ010000002">
    <property type="protein sequence ID" value="KAG5419957.1"/>
    <property type="molecule type" value="Genomic_DNA"/>
</dbReference>
<dbReference type="InterPro" id="IPR004193">
    <property type="entry name" value="Glyco_hydro_13_N"/>
</dbReference>
<dbReference type="CDD" id="cd11321">
    <property type="entry name" value="AmyAc_bac_euk_BE"/>
    <property type="match status" value="1"/>
</dbReference>
<proteinExistence type="inferred from homology"/>
<dbReference type="Gene3D" id="3.20.20.80">
    <property type="entry name" value="Glycosidases"/>
    <property type="match status" value="1"/>
</dbReference>
<evidence type="ECO:0000256" key="9">
    <source>
        <dbReference type="ARBA" id="ARBA00031979"/>
    </source>
</evidence>
<accession>A0A8H7ZJF8</accession>
<reference evidence="13 14" key="1">
    <citation type="submission" date="2020-12" db="EMBL/GenBank/DDBJ databases">
        <title>Effect of drift, selection, and recombination on the evolution of hybrid genomes in Candida yeast pathogens.</title>
        <authorList>
            <person name="Mixao V."/>
            <person name="Ksiezopolska E."/>
            <person name="Saus E."/>
            <person name="Boekhout T."/>
            <person name="Gacser A."/>
            <person name="Gabaldon T."/>
        </authorList>
    </citation>
    <scope>NUCLEOTIDE SEQUENCE [LARGE SCALE GENOMIC DNA]</scope>
    <source>
        <strain evidence="13 14">BP57</strain>
    </source>
</reference>
<dbReference type="UniPathway" id="UPA00164"/>
<evidence type="ECO:0000256" key="3">
    <source>
        <dbReference type="ARBA" id="ARBA00009000"/>
    </source>
</evidence>
<dbReference type="GO" id="GO:0003844">
    <property type="term" value="F:1,4-alpha-glucan branching enzyme activity"/>
    <property type="evidence" value="ECO:0007669"/>
    <property type="project" value="UniProtKB-EC"/>
</dbReference>
<evidence type="ECO:0000256" key="5">
    <source>
        <dbReference type="ARBA" id="ARBA00020932"/>
    </source>
</evidence>
<evidence type="ECO:0000256" key="7">
    <source>
        <dbReference type="ARBA" id="ARBA00022679"/>
    </source>
</evidence>
<evidence type="ECO:0000259" key="12">
    <source>
        <dbReference type="SMART" id="SM00642"/>
    </source>
</evidence>
<dbReference type="SMART" id="SM00642">
    <property type="entry name" value="Aamy"/>
    <property type="match status" value="1"/>
</dbReference>
<dbReference type="GO" id="GO:0004553">
    <property type="term" value="F:hydrolase activity, hydrolyzing O-glycosyl compounds"/>
    <property type="evidence" value="ECO:0007669"/>
    <property type="project" value="InterPro"/>
</dbReference>
<dbReference type="FunFam" id="3.20.20.80:FF:000001">
    <property type="entry name" value="1,4-alpha-glucan branching enzyme"/>
    <property type="match status" value="1"/>
</dbReference>
<dbReference type="SUPFAM" id="SSF51011">
    <property type="entry name" value="Glycosyl hydrolase domain"/>
    <property type="match status" value="1"/>
</dbReference>
<evidence type="ECO:0000256" key="4">
    <source>
        <dbReference type="ARBA" id="ARBA00012541"/>
    </source>
</evidence>
<dbReference type="InterPro" id="IPR006047">
    <property type="entry name" value="GH13_cat_dom"/>
</dbReference>
<dbReference type="Pfam" id="PF00128">
    <property type="entry name" value="Alpha-amylase"/>
    <property type="match status" value="1"/>
</dbReference>
<protein>
    <recommendedName>
        <fullName evidence="5">1,4-alpha-glucan-branching enzyme</fullName>
        <ecNumber evidence="4">2.4.1.18</ecNumber>
    </recommendedName>
    <alternativeName>
        <fullName evidence="9">Glycogen-branching enzyme</fullName>
    </alternativeName>
</protein>
<organism evidence="13 14">
    <name type="scientific">Candida metapsilosis</name>
    <dbReference type="NCBI Taxonomy" id="273372"/>
    <lineage>
        <taxon>Eukaryota</taxon>
        <taxon>Fungi</taxon>
        <taxon>Dikarya</taxon>
        <taxon>Ascomycota</taxon>
        <taxon>Saccharomycotina</taxon>
        <taxon>Pichiomycetes</taxon>
        <taxon>Debaryomycetaceae</taxon>
        <taxon>Candida/Lodderomyces clade</taxon>
        <taxon>Candida</taxon>
    </lineage>
</organism>
<dbReference type="Pfam" id="PF02922">
    <property type="entry name" value="CBM_48"/>
    <property type="match status" value="1"/>
</dbReference>
<dbReference type="InterPro" id="IPR013780">
    <property type="entry name" value="Glyco_hydro_b"/>
</dbReference>
<evidence type="ECO:0000256" key="1">
    <source>
        <dbReference type="ARBA" id="ARBA00000826"/>
    </source>
</evidence>
<evidence type="ECO:0000256" key="11">
    <source>
        <dbReference type="PIRSR" id="PIRSR000463-1"/>
    </source>
</evidence>
<evidence type="ECO:0000256" key="8">
    <source>
        <dbReference type="ARBA" id="ARBA00023056"/>
    </source>
</evidence>
<evidence type="ECO:0000256" key="6">
    <source>
        <dbReference type="ARBA" id="ARBA00022676"/>
    </source>
</evidence>
<name>A0A8H7ZJF8_9ASCO</name>
<keyword evidence="14" id="KW-1185">Reference proteome</keyword>
<dbReference type="InterPro" id="IPR014756">
    <property type="entry name" value="Ig_E-set"/>
</dbReference>
<evidence type="ECO:0000313" key="13">
    <source>
        <dbReference type="EMBL" id="KAG5419957.1"/>
    </source>
</evidence>
<dbReference type="InterPro" id="IPR017853">
    <property type="entry name" value="GH"/>
</dbReference>
<feature type="domain" description="Glycosyl hydrolase family 13 catalytic" evidence="12">
    <location>
        <begin position="165"/>
        <end position="556"/>
    </location>
</feature>
<dbReference type="OrthoDB" id="196493at2759"/>
<keyword evidence="8" id="KW-0320">Glycogen biosynthesis</keyword>
<sequence>MSTTTASNKDLIKGVLDLDPWLEPYSKELIDRQVTFRDWLSKLDASEGTLLHFADSYKTYGLHATSNGYKIVEYIPDVDQVSLVGDFNNWNIESHQLKQVNNFGRWELEIQGDGTIPHDSRYKIAMKLPGSGEWIYRLDPWCQRATFNKDDNLYEGRFWNPPASEVYHFKNKRPVLSQGIKVYEAHVGISTPEPKIGTYKNFTQNILPKIRELGYNTIQLMAIMEHAYYASFGYQVTSFFAASSRYGTPEELKELIDTAHGYGIRVLLDVVHSHSSKNVADGLNMFNGTDHYLFHGGGKGNHDLWDSRLFNYSNYETLRFLLSNLKFYLDVYQFDGFRFDGVTSMLYKHHGLSFGFSGDYNEYFNEEWADNEAIAYLMLAHQLMRDLSKKEHIEITSIAEDVSGMPTLCRPIDEGGIGFDYRLSMAIPDMWIKILKHQQDEDWDLGNIVHTLTNRRHGEKCISYCESHDQALVGDKTLAFWLMDKEMYTNMSKLSELTPVIDRGLALHKMIRLITFALGGEGYLTFEGNEFGHPEWLDFPRAGNGESYHYARRQFNLIDDDLLRYRYLFDFDAAMQHLDVLDSPQAYISLKHESDKVLVFERNGLLFIFNFNPTKSFTDYKVGVETAGKYEIILNSDDAKFGGHDRIKDPVPGKKQEFFTNNDPWNNRSNSLMVYIPTRTAIVLKKVD</sequence>
<dbReference type="FunFam" id="2.60.40.1180:FF:000003">
    <property type="entry name" value="1,4-alpha-glucan-branching enzyme, chloroplastic/amyloplastic"/>
    <property type="match status" value="1"/>
</dbReference>
<dbReference type="Pfam" id="PF02806">
    <property type="entry name" value="Alpha-amylase_C"/>
    <property type="match status" value="1"/>
</dbReference>
<dbReference type="InterPro" id="IPR037439">
    <property type="entry name" value="Branching_enzy"/>
</dbReference>
<dbReference type="Gene3D" id="2.60.40.1180">
    <property type="entry name" value="Golgi alpha-mannosidase II"/>
    <property type="match status" value="1"/>
</dbReference>
<dbReference type="PANTHER" id="PTHR43651">
    <property type="entry name" value="1,4-ALPHA-GLUCAN-BRANCHING ENZYME"/>
    <property type="match status" value="1"/>
</dbReference>
<evidence type="ECO:0000256" key="2">
    <source>
        <dbReference type="ARBA" id="ARBA00004964"/>
    </source>
</evidence>
<evidence type="ECO:0000256" key="10">
    <source>
        <dbReference type="ARBA" id="ARBA00049618"/>
    </source>
</evidence>
<dbReference type="PANTHER" id="PTHR43651:SF3">
    <property type="entry name" value="1,4-ALPHA-GLUCAN-BRANCHING ENZYME"/>
    <property type="match status" value="1"/>
</dbReference>
<dbReference type="SUPFAM" id="SSF81296">
    <property type="entry name" value="E set domains"/>
    <property type="match status" value="1"/>
</dbReference>
<evidence type="ECO:0000313" key="14">
    <source>
        <dbReference type="Proteomes" id="UP000669133"/>
    </source>
</evidence>
<comment type="function">
    <text evidence="10">Glycogen-branching enzyme participates in the glycogen biosynthetic process along with glycogenin and glycogen synthase. Generates alpha-1,6-glucosidic branches from alpha-1,4-linked glucose chains, to increase solubility of the glycogen polymer.</text>
</comment>
<dbReference type="PIRSF" id="PIRSF000463">
    <property type="entry name" value="GlgB"/>
    <property type="match status" value="1"/>
</dbReference>
<comment type="catalytic activity">
    <reaction evidence="1">
        <text>Transfers a segment of a (1-&gt;4)-alpha-D-glucan chain to a primary hydroxy group in a similar glucan chain.</text>
        <dbReference type="EC" id="2.4.1.18"/>
    </reaction>
</comment>
<dbReference type="EC" id="2.4.1.18" evidence="4"/>
<dbReference type="RefSeq" id="XP_067549073.1">
    <property type="nucleotide sequence ID" value="XM_067690626.1"/>
</dbReference>
<comment type="similarity">
    <text evidence="3">Belongs to the glycosyl hydrolase 13 family. GlgB subfamily.</text>
</comment>
<dbReference type="Proteomes" id="UP000669133">
    <property type="component" value="Unassembled WGS sequence"/>
</dbReference>
<dbReference type="InterPro" id="IPR013783">
    <property type="entry name" value="Ig-like_fold"/>
</dbReference>
<keyword evidence="7" id="KW-0808">Transferase</keyword>
<gene>
    <name evidence="13" type="ORF">I9W82_001837</name>
</gene>
<dbReference type="GO" id="GO:0043169">
    <property type="term" value="F:cation binding"/>
    <property type="evidence" value="ECO:0007669"/>
    <property type="project" value="InterPro"/>
</dbReference>